<dbReference type="Pfam" id="PF02515">
    <property type="entry name" value="CoA_transf_3"/>
    <property type="match status" value="1"/>
</dbReference>
<evidence type="ECO:0000313" key="2">
    <source>
        <dbReference type="EMBL" id="MBI2876861.1"/>
    </source>
</evidence>
<dbReference type="PANTHER" id="PTHR48207">
    <property type="entry name" value="SUCCINATE--HYDROXYMETHYLGLUTARATE COA-TRANSFERASE"/>
    <property type="match status" value="1"/>
</dbReference>
<organism evidence="2 3">
    <name type="scientific">Tectimicrobiota bacterium</name>
    <dbReference type="NCBI Taxonomy" id="2528274"/>
    <lineage>
        <taxon>Bacteria</taxon>
        <taxon>Pseudomonadati</taxon>
        <taxon>Nitrospinota/Tectimicrobiota group</taxon>
        <taxon>Candidatus Tectimicrobiota</taxon>
    </lineage>
</organism>
<dbReference type="SUPFAM" id="SSF89796">
    <property type="entry name" value="CoA-transferase family III (CaiB/BaiF)"/>
    <property type="match status" value="1"/>
</dbReference>
<comment type="caution">
    <text evidence="2">The sequence shown here is derived from an EMBL/GenBank/DDBJ whole genome shotgun (WGS) entry which is preliminary data.</text>
</comment>
<gene>
    <name evidence="2" type="ORF">HYY20_08270</name>
</gene>
<evidence type="ECO:0000256" key="1">
    <source>
        <dbReference type="ARBA" id="ARBA00022679"/>
    </source>
</evidence>
<dbReference type="AlphaFoldDB" id="A0A932CPP4"/>
<dbReference type="InterPro" id="IPR044855">
    <property type="entry name" value="CoA-Trfase_III_dom3_sf"/>
</dbReference>
<feature type="non-terminal residue" evidence="2">
    <location>
        <position position="1"/>
    </location>
</feature>
<accession>A0A932CPP4</accession>
<dbReference type="InterPro" id="IPR050483">
    <property type="entry name" value="CoA-transferase_III_domain"/>
</dbReference>
<dbReference type="Gene3D" id="3.40.50.10540">
    <property type="entry name" value="Crotonobetainyl-coa:carnitine coa-transferase, domain 1"/>
    <property type="match status" value="1"/>
</dbReference>
<dbReference type="Proteomes" id="UP000769766">
    <property type="component" value="Unassembled WGS sequence"/>
</dbReference>
<protein>
    <submittedName>
        <fullName evidence="2">CoA transferase</fullName>
    </submittedName>
</protein>
<dbReference type="InterPro" id="IPR003673">
    <property type="entry name" value="CoA-Trfase_fam_III"/>
</dbReference>
<dbReference type="GO" id="GO:0008410">
    <property type="term" value="F:CoA-transferase activity"/>
    <property type="evidence" value="ECO:0007669"/>
    <property type="project" value="TreeGrafter"/>
</dbReference>
<dbReference type="EMBL" id="JACPRF010000249">
    <property type="protein sequence ID" value="MBI2876861.1"/>
    <property type="molecule type" value="Genomic_DNA"/>
</dbReference>
<reference evidence="2" key="1">
    <citation type="submission" date="2020-07" db="EMBL/GenBank/DDBJ databases">
        <title>Huge and variable diversity of episymbiotic CPR bacteria and DPANN archaea in groundwater ecosystems.</title>
        <authorList>
            <person name="He C.Y."/>
            <person name="Keren R."/>
            <person name="Whittaker M."/>
            <person name="Farag I.F."/>
            <person name="Doudna J."/>
            <person name="Cate J.H.D."/>
            <person name="Banfield J.F."/>
        </authorList>
    </citation>
    <scope>NUCLEOTIDE SEQUENCE</scope>
    <source>
        <strain evidence="2">NC_groundwater_672_Ag_B-0.1um_62_36</strain>
    </source>
</reference>
<dbReference type="Gene3D" id="3.30.1540.10">
    <property type="entry name" value="formyl-coa transferase, domain 3"/>
    <property type="match status" value="1"/>
</dbReference>
<dbReference type="InterPro" id="IPR023606">
    <property type="entry name" value="CoA-Trfase_III_dom_1_sf"/>
</dbReference>
<proteinExistence type="predicted"/>
<keyword evidence="1 2" id="KW-0808">Transferase</keyword>
<dbReference type="PANTHER" id="PTHR48207:SF3">
    <property type="entry name" value="SUCCINATE--HYDROXYMETHYLGLUTARATE COA-TRANSFERASE"/>
    <property type="match status" value="1"/>
</dbReference>
<evidence type="ECO:0000313" key="3">
    <source>
        <dbReference type="Proteomes" id="UP000769766"/>
    </source>
</evidence>
<name>A0A932CPP4_UNCTE</name>
<sequence length="213" mass="24167">VQGTGQGQCVDAALYEAIFRIQGPTAVEYSKVGIVNERTGNRNLNAPLDDIYRCADGKLIAVLAAGDRMFIRAMKAVGREDLLSDPRFKDRLNRARPEHNALIHQMMEAWVAQRPLREVEEVLDRGEVPYCKVYSIQDIFDDPHYRAREIMVRVEDPTLGEIPMPGIVPRFSLTPGQIERPAPSLGQDNREIYEGLLGLSEREILRLKEERII</sequence>